<dbReference type="InterPro" id="IPR016886">
    <property type="entry name" value="UCP028458_glyceroPtfrase"/>
</dbReference>
<dbReference type="Pfam" id="PF04464">
    <property type="entry name" value="Glyphos_transf"/>
    <property type="match status" value="1"/>
</dbReference>
<dbReference type="Gene3D" id="3.40.50.12580">
    <property type="match status" value="1"/>
</dbReference>
<sequence>MKHYLLFAEQLYSYTILRPIQDAILERGDAVAWFIHKIPNLLRNSDARLLPGVDDVKKFNPDAVFVPTNWVPDFFPGIKVEVFHGFNVGKRANSSQDHFRIRGHFDLYCTQGPDTTEPFKALARKHGYFDVAETGWSKLDPMFNCKNPRQLRKKINADKPFIFYASTFSPKLTSAPFLAPCIKKLSETGRWHWLVTVHPKSTKETIDTYRNMQGEHLTFIEPGEEVIPMLHAADAMLCDTSSIFIEFLLLNKPVVTFNTSTPGLHLIDINNPDEIETSLEKALSRPANLMDNIETYCKNIHPCIDGHSSEKILQATEKLIHTSHSRTRKKPLNLIRKLQMRKKMAYYHLK</sequence>
<dbReference type="GO" id="GO:0016020">
    <property type="term" value="C:membrane"/>
    <property type="evidence" value="ECO:0007669"/>
    <property type="project" value="InterPro"/>
</dbReference>
<dbReference type="SUPFAM" id="SSF53756">
    <property type="entry name" value="UDP-Glycosyltransferase/glycogen phosphorylase"/>
    <property type="match status" value="1"/>
</dbReference>
<evidence type="ECO:0000313" key="1">
    <source>
        <dbReference type="EMBL" id="VAW63393.1"/>
    </source>
</evidence>
<dbReference type="InterPro" id="IPR007554">
    <property type="entry name" value="Glycerophosphate_synth"/>
</dbReference>
<dbReference type="InterPro" id="IPR043148">
    <property type="entry name" value="TagF_C"/>
</dbReference>
<gene>
    <name evidence="1" type="ORF">MNBD_GAMMA11-1574</name>
</gene>
<dbReference type="AlphaFoldDB" id="A0A3B0XGJ2"/>
<protein>
    <submittedName>
        <fullName evidence="1">CDP-glycerol: N-acetyl-beta-D-mannosaminyl-1,4-N-acetyl-D-glucosaminyldiphosphoundecaprenyl glycerophosphotransferase</fullName>
    </submittedName>
</protein>
<proteinExistence type="predicted"/>
<dbReference type="PIRSF" id="PIRSF028458">
    <property type="entry name" value="UCP028458_glyceroPtfrase"/>
    <property type="match status" value="1"/>
</dbReference>
<name>A0A3B0XGJ2_9ZZZZ</name>
<keyword evidence="1" id="KW-0808">Transferase</keyword>
<organism evidence="1">
    <name type="scientific">hydrothermal vent metagenome</name>
    <dbReference type="NCBI Taxonomy" id="652676"/>
    <lineage>
        <taxon>unclassified sequences</taxon>
        <taxon>metagenomes</taxon>
        <taxon>ecological metagenomes</taxon>
    </lineage>
</organism>
<dbReference type="EMBL" id="UOFG01000199">
    <property type="protein sequence ID" value="VAW63393.1"/>
    <property type="molecule type" value="Genomic_DNA"/>
</dbReference>
<dbReference type="GO" id="GO:0047355">
    <property type="term" value="F:CDP-glycerol glycerophosphotransferase activity"/>
    <property type="evidence" value="ECO:0007669"/>
    <property type="project" value="InterPro"/>
</dbReference>
<accession>A0A3B0XGJ2</accession>
<reference evidence="1" key="1">
    <citation type="submission" date="2018-06" db="EMBL/GenBank/DDBJ databases">
        <authorList>
            <person name="Zhirakovskaya E."/>
        </authorList>
    </citation>
    <scope>NUCLEOTIDE SEQUENCE</scope>
</reference>